<protein>
    <submittedName>
        <fullName evidence="4">Gag protease polyprotein</fullName>
    </submittedName>
</protein>
<keyword evidence="1" id="KW-0479">Metal-binding</keyword>
<gene>
    <name evidence="4" type="ORF">E5676_scaffold143G001270</name>
</gene>
<dbReference type="GO" id="GO:0008270">
    <property type="term" value="F:zinc ion binding"/>
    <property type="evidence" value="ECO:0007669"/>
    <property type="project" value="UniProtKB-KW"/>
</dbReference>
<dbReference type="GO" id="GO:0006508">
    <property type="term" value="P:proteolysis"/>
    <property type="evidence" value="ECO:0007669"/>
    <property type="project" value="UniProtKB-KW"/>
</dbReference>
<organism evidence="4 5">
    <name type="scientific">Cucumis melo var. makuwa</name>
    <name type="common">Oriental melon</name>
    <dbReference type="NCBI Taxonomy" id="1194695"/>
    <lineage>
        <taxon>Eukaryota</taxon>
        <taxon>Viridiplantae</taxon>
        <taxon>Streptophyta</taxon>
        <taxon>Embryophyta</taxon>
        <taxon>Tracheophyta</taxon>
        <taxon>Spermatophyta</taxon>
        <taxon>Magnoliopsida</taxon>
        <taxon>eudicotyledons</taxon>
        <taxon>Gunneridae</taxon>
        <taxon>Pentapetalae</taxon>
        <taxon>rosids</taxon>
        <taxon>fabids</taxon>
        <taxon>Cucurbitales</taxon>
        <taxon>Cucurbitaceae</taxon>
        <taxon>Benincaseae</taxon>
        <taxon>Cucumis</taxon>
    </lineage>
</organism>
<accession>A0A5D3C0L8</accession>
<dbReference type="SUPFAM" id="SSF57756">
    <property type="entry name" value="Retrovirus zinc finger-like domains"/>
    <property type="match status" value="1"/>
</dbReference>
<feature type="compositionally biased region" description="Polar residues" evidence="2">
    <location>
        <begin position="72"/>
        <end position="89"/>
    </location>
</feature>
<evidence type="ECO:0000256" key="2">
    <source>
        <dbReference type="SAM" id="MobiDB-lite"/>
    </source>
</evidence>
<dbReference type="InterPro" id="IPR036875">
    <property type="entry name" value="Znf_CCHC_sf"/>
</dbReference>
<keyword evidence="4" id="KW-0645">Protease</keyword>
<dbReference type="Gene3D" id="4.10.60.10">
    <property type="entry name" value="Zinc finger, CCHC-type"/>
    <property type="match status" value="1"/>
</dbReference>
<dbReference type="Proteomes" id="UP000321947">
    <property type="component" value="Unassembled WGS sequence"/>
</dbReference>
<sequence>MVSQRTPRSGGVFQRHRRELTAAGRTLRELSVCTTCGRVNEGRYLAGSGVCFRCRQSGHTADACPRKPFETTPHQPSASQQGRVFTTTR</sequence>
<feature type="region of interest" description="Disordered" evidence="2">
    <location>
        <begin position="59"/>
        <end position="89"/>
    </location>
</feature>
<dbReference type="AlphaFoldDB" id="A0A5D3C0L8"/>
<evidence type="ECO:0000256" key="1">
    <source>
        <dbReference type="PROSITE-ProRule" id="PRU00047"/>
    </source>
</evidence>
<reference evidence="4 5" key="1">
    <citation type="submission" date="2019-08" db="EMBL/GenBank/DDBJ databases">
        <title>Draft genome sequences of two oriental melons (Cucumis melo L. var makuwa).</title>
        <authorList>
            <person name="Kwon S.-Y."/>
        </authorList>
    </citation>
    <scope>NUCLEOTIDE SEQUENCE [LARGE SCALE GENOMIC DNA]</scope>
    <source>
        <strain evidence="5">cv. Chang Bougi</strain>
        <tissue evidence="4">Leaf</tissue>
    </source>
</reference>
<evidence type="ECO:0000313" key="4">
    <source>
        <dbReference type="EMBL" id="TYK04920.1"/>
    </source>
</evidence>
<evidence type="ECO:0000313" key="5">
    <source>
        <dbReference type="Proteomes" id="UP000321947"/>
    </source>
</evidence>
<dbReference type="InterPro" id="IPR001878">
    <property type="entry name" value="Znf_CCHC"/>
</dbReference>
<dbReference type="GO" id="GO:0003676">
    <property type="term" value="F:nucleic acid binding"/>
    <property type="evidence" value="ECO:0007669"/>
    <property type="project" value="InterPro"/>
</dbReference>
<proteinExistence type="predicted"/>
<keyword evidence="1" id="KW-0862">Zinc</keyword>
<dbReference type="Pfam" id="PF00098">
    <property type="entry name" value="zf-CCHC"/>
    <property type="match status" value="1"/>
</dbReference>
<feature type="domain" description="CCHC-type" evidence="3">
    <location>
        <begin position="51"/>
        <end position="66"/>
    </location>
</feature>
<dbReference type="EMBL" id="SSTD01014011">
    <property type="protein sequence ID" value="TYK04920.1"/>
    <property type="molecule type" value="Genomic_DNA"/>
</dbReference>
<dbReference type="GO" id="GO:0008233">
    <property type="term" value="F:peptidase activity"/>
    <property type="evidence" value="ECO:0007669"/>
    <property type="project" value="UniProtKB-KW"/>
</dbReference>
<name>A0A5D3C0L8_CUCMM</name>
<keyword evidence="4" id="KW-0378">Hydrolase</keyword>
<comment type="caution">
    <text evidence="4">The sequence shown here is derived from an EMBL/GenBank/DDBJ whole genome shotgun (WGS) entry which is preliminary data.</text>
</comment>
<evidence type="ECO:0000259" key="3">
    <source>
        <dbReference type="PROSITE" id="PS50158"/>
    </source>
</evidence>
<keyword evidence="1" id="KW-0863">Zinc-finger</keyword>
<dbReference type="PROSITE" id="PS50158">
    <property type="entry name" value="ZF_CCHC"/>
    <property type="match status" value="1"/>
</dbReference>